<dbReference type="GO" id="GO:0006508">
    <property type="term" value="P:proteolysis"/>
    <property type="evidence" value="ECO:0007669"/>
    <property type="project" value="UniProtKB-KW"/>
</dbReference>
<evidence type="ECO:0000256" key="3">
    <source>
        <dbReference type="ARBA" id="ARBA00022807"/>
    </source>
</evidence>
<feature type="domain" description="Peptidase C58 YopT-type" evidence="4">
    <location>
        <begin position="67"/>
        <end position="217"/>
    </location>
</feature>
<keyword evidence="1 5" id="KW-0645">Protease</keyword>
<proteinExistence type="predicted"/>
<keyword evidence="3" id="KW-0788">Thiol protease</keyword>
<dbReference type="InterPro" id="IPR006473">
    <property type="entry name" value="Peptidase_C58_Yopt"/>
</dbReference>
<keyword evidence="6" id="KW-1185">Reference proteome</keyword>
<evidence type="ECO:0000313" key="6">
    <source>
        <dbReference type="Proteomes" id="UP001207654"/>
    </source>
</evidence>
<protein>
    <submittedName>
        <fullName evidence="5">YopT-type cysteine protease domain-containing protein</fullName>
    </submittedName>
</protein>
<evidence type="ECO:0000256" key="1">
    <source>
        <dbReference type="ARBA" id="ARBA00022670"/>
    </source>
</evidence>
<dbReference type="GO" id="GO:0008233">
    <property type="term" value="F:peptidase activity"/>
    <property type="evidence" value="ECO:0007669"/>
    <property type="project" value="UniProtKB-KW"/>
</dbReference>
<reference evidence="5 6" key="1">
    <citation type="submission" date="2022-11" db="EMBL/GenBank/DDBJ databases">
        <title>Minimal conservation of predation-associated metabolite biosynthetic gene clusters underscores biosynthetic potential of Myxococcota including descriptions for ten novel species: Archangium lansinium sp. nov., Myxococcus landrumus sp. nov., Nannocystis bai.</title>
        <authorList>
            <person name="Ahearne A."/>
            <person name="Stevens C."/>
            <person name="Phillips K."/>
        </authorList>
    </citation>
    <scope>NUCLEOTIDE SEQUENCE [LARGE SCALE GENOMIC DNA]</scope>
    <source>
        <strain evidence="5 6">MIWBW</strain>
    </source>
</reference>
<dbReference type="Proteomes" id="UP001207654">
    <property type="component" value="Unassembled WGS sequence"/>
</dbReference>
<dbReference type="RefSeq" id="WP_267535925.1">
    <property type="nucleotide sequence ID" value="NZ_JAPNKA010000001.1"/>
</dbReference>
<dbReference type="Gene3D" id="3.90.70.20">
    <property type="match status" value="1"/>
</dbReference>
<comment type="caution">
    <text evidence="5">The sequence shown here is derived from an EMBL/GenBank/DDBJ whole genome shotgun (WGS) entry which is preliminary data.</text>
</comment>
<dbReference type="EMBL" id="JAPNKA010000001">
    <property type="protein sequence ID" value="MCY1077072.1"/>
    <property type="molecule type" value="Genomic_DNA"/>
</dbReference>
<evidence type="ECO:0000313" key="5">
    <source>
        <dbReference type="EMBL" id="MCY1077072.1"/>
    </source>
</evidence>
<dbReference type="SUPFAM" id="SSF54001">
    <property type="entry name" value="Cysteine proteinases"/>
    <property type="match status" value="1"/>
</dbReference>
<sequence length="244" mass="27071">MPPSAGSVQKCRTLGDDGVTAIHFAQVLDELAKKNKKIEDISEVFLKNYIRLRGLVGAYSGTTKVWNQTAIYGNTLHGAAGVCWALSHLWIRCHKHGSVKDLYVNDPALREELQFLREVQVAGKKGNPMAMTLAYMRSHKLVPKNPYIARTEYELVPRGILTLADGIGVSTVGDGLYSVLSFDGEGSGHAVVTLLYPGGVSIFFDPNIGEVKFQSSFYLKLFLLKWLPIEYPWAKTATVDRYFT</sequence>
<evidence type="ECO:0000259" key="4">
    <source>
        <dbReference type="Pfam" id="PF03543"/>
    </source>
</evidence>
<keyword evidence="2" id="KW-0378">Hydrolase</keyword>
<gene>
    <name evidence="5" type="ORF">OV287_21565</name>
</gene>
<dbReference type="InterPro" id="IPR038765">
    <property type="entry name" value="Papain-like_cys_pep_sf"/>
</dbReference>
<accession>A0ABT4A5Z5</accession>
<name>A0ABT4A5Z5_9BACT</name>
<organism evidence="5 6">
    <name type="scientific">Archangium lansingense</name>
    <dbReference type="NCBI Taxonomy" id="2995310"/>
    <lineage>
        <taxon>Bacteria</taxon>
        <taxon>Pseudomonadati</taxon>
        <taxon>Myxococcota</taxon>
        <taxon>Myxococcia</taxon>
        <taxon>Myxococcales</taxon>
        <taxon>Cystobacterineae</taxon>
        <taxon>Archangiaceae</taxon>
        <taxon>Archangium</taxon>
    </lineage>
</organism>
<dbReference type="Pfam" id="PF03543">
    <property type="entry name" value="Peptidase_C58"/>
    <property type="match status" value="1"/>
</dbReference>
<evidence type="ECO:0000256" key="2">
    <source>
        <dbReference type="ARBA" id="ARBA00022801"/>
    </source>
</evidence>